<dbReference type="GO" id="GO:0000387">
    <property type="term" value="P:spliceosomal snRNP assembly"/>
    <property type="evidence" value="ECO:0007669"/>
    <property type="project" value="UniProtKB-UniRule"/>
</dbReference>
<comment type="function">
    <text evidence="10">Plays a role in pre-mRNA splicing as a core component of the spliceosomal U1, U2, U4 and U5 small nuclear ribonucleoproteins (snRNPs), the building blocks of the spliceosome.</text>
</comment>
<protein>
    <recommendedName>
        <fullName evidence="10">Small nuclear ribonucleoprotein Sm D1</fullName>
    </recommendedName>
    <alternativeName>
        <fullName evidence="10">snRNP core protein D1</fullName>
    </alternativeName>
</protein>
<evidence type="ECO:0000256" key="7">
    <source>
        <dbReference type="ARBA" id="ARBA00023187"/>
    </source>
</evidence>
<evidence type="ECO:0000256" key="2">
    <source>
        <dbReference type="ARBA" id="ARBA00004496"/>
    </source>
</evidence>
<dbReference type="GO" id="GO:0005682">
    <property type="term" value="C:U5 snRNP"/>
    <property type="evidence" value="ECO:0007669"/>
    <property type="project" value="EnsemblFungi"/>
</dbReference>
<dbReference type="GO" id="GO:0005686">
    <property type="term" value="C:U2 snRNP"/>
    <property type="evidence" value="ECO:0007669"/>
    <property type="project" value="EnsemblFungi"/>
</dbReference>
<evidence type="ECO:0000313" key="13">
    <source>
        <dbReference type="EMBL" id="ANB11803.1"/>
    </source>
</evidence>
<dbReference type="InterPro" id="IPR047575">
    <property type="entry name" value="Sm"/>
</dbReference>
<dbReference type="GeneID" id="30034417"/>
<evidence type="ECO:0000256" key="3">
    <source>
        <dbReference type="ARBA" id="ARBA00008146"/>
    </source>
</evidence>
<feature type="domain" description="Sm" evidence="12">
    <location>
        <begin position="1"/>
        <end position="67"/>
    </location>
</feature>
<evidence type="ECO:0000256" key="11">
    <source>
        <dbReference type="SAM" id="MobiDB-lite"/>
    </source>
</evidence>
<sequence length="112" mass="12262">MKLTSESVQIELKNGTVVSGTIVSVSPNMNTTLRGVKMTIKDRDPVALDYINLRGNTIRFYILPESLPLDTLLIDDTPKPKQRSKPEITRGRGRGRGGRGGGRGRGRPGRGF</sequence>
<keyword evidence="6" id="KW-0747">Spliceosome</keyword>
<dbReference type="FunFam" id="2.30.30.100:FF:000016">
    <property type="entry name" value="Small nuclear ribonucleoprotein Sm D1"/>
    <property type="match status" value="1"/>
</dbReference>
<name>A0A167CK75_9ASCO</name>
<dbReference type="Gene3D" id="2.30.30.100">
    <property type="match status" value="1"/>
</dbReference>
<dbReference type="PANTHER" id="PTHR23338">
    <property type="entry name" value="SMALL NUCLEAR RIBONUCLEOPROTEIN SM"/>
    <property type="match status" value="1"/>
</dbReference>
<dbReference type="InterPro" id="IPR010920">
    <property type="entry name" value="LSM_dom_sf"/>
</dbReference>
<evidence type="ECO:0000256" key="5">
    <source>
        <dbReference type="ARBA" id="ARBA00022664"/>
    </source>
</evidence>
<dbReference type="InterPro" id="IPR027141">
    <property type="entry name" value="LSm4/Sm_D1/D3"/>
</dbReference>
<dbReference type="CDD" id="cd01724">
    <property type="entry name" value="Sm_D1"/>
    <property type="match status" value="1"/>
</dbReference>
<feature type="region of interest" description="Disordered" evidence="11">
    <location>
        <begin position="72"/>
        <end position="112"/>
    </location>
</feature>
<dbReference type="InterPro" id="IPR034102">
    <property type="entry name" value="Sm_D1"/>
</dbReference>
<dbReference type="GO" id="GO:0071014">
    <property type="term" value="C:post-mRNA release spliceosomal complex"/>
    <property type="evidence" value="ECO:0007669"/>
    <property type="project" value="EnsemblFungi"/>
</dbReference>
<evidence type="ECO:0000256" key="8">
    <source>
        <dbReference type="ARBA" id="ARBA00023242"/>
    </source>
</evidence>
<dbReference type="PROSITE" id="PS52002">
    <property type="entry name" value="SM"/>
    <property type="match status" value="1"/>
</dbReference>
<comment type="subcellular location">
    <subcellularLocation>
        <location evidence="2">Cytoplasm</location>
    </subcellularLocation>
    <subcellularLocation>
        <location evidence="1 10">Nucleus</location>
    </subcellularLocation>
</comment>
<accession>A0A167CK75</accession>
<dbReference type="EMBL" id="CP014501">
    <property type="protein sequence ID" value="ANB11803.1"/>
    <property type="molecule type" value="Genomic_DNA"/>
</dbReference>
<keyword evidence="9 10" id="KW-0687">Ribonucleoprotein</keyword>
<dbReference type="GO" id="GO:0003723">
    <property type="term" value="F:RNA binding"/>
    <property type="evidence" value="ECO:0007669"/>
    <property type="project" value="InterPro"/>
</dbReference>
<keyword evidence="14" id="KW-1185">Reference proteome</keyword>
<gene>
    <name evidence="13" type="primary">SMD1</name>
    <name evidence="13" type="ORF">AWJ20_25</name>
</gene>
<feature type="compositionally biased region" description="Basic residues" evidence="11">
    <location>
        <begin position="91"/>
        <end position="112"/>
    </location>
</feature>
<keyword evidence="5 10" id="KW-0507">mRNA processing</keyword>
<evidence type="ECO:0000256" key="6">
    <source>
        <dbReference type="ARBA" id="ARBA00022728"/>
    </source>
</evidence>
<feature type="compositionally biased region" description="Basic and acidic residues" evidence="11">
    <location>
        <begin position="76"/>
        <end position="90"/>
    </location>
</feature>
<evidence type="ECO:0000313" key="14">
    <source>
        <dbReference type="Proteomes" id="UP000189580"/>
    </source>
</evidence>
<organism evidence="13 14">
    <name type="scientific">Sugiyamaella lignohabitans</name>
    <dbReference type="NCBI Taxonomy" id="796027"/>
    <lineage>
        <taxon>Eukaryota</taxon>
        <taxon>Fungi</taxon>
        <taxon>Dikarya</taxon>
        <taxon>Ascomycota</taxon>
        <taxon>Saccharomycotina</taxon>
        <taxon>Dipodascomycetes</taxon>
        <taxon>Dipodascales</taxon>
        <taxon>Trichomonascaceae</taxon>
        <taxon>Sugiyamaella</taxon>
    </lineage>
</organism>
<evidence type="ECO:0000256" key="1">
    <source>
        <dbReference type="ARBA" id="ARBA00004123"/>
    </source>
</evidence>
<dbReference type="GO" id="GO:0005685">
    <property type="term" value="C:U1 snRNP"/>
    <property type="evidence" value="ECO:0007669"/>
    <property type="project" value="EnsemblFungi"/>
</dbReference>
<comment type="similarity">
    <text evidence="3 10">Belongs to the snRNP core protein family.</text>
</comment>
<dbReference type="KEGG" id="slb:AWJ20_25"/>
<evidence type="ECO:0000256" key="4">
    <source>
        <dbReference type="ARBA" id="ARBA00022490"/>
    </source>
</evidence>
<dbReference type="OrthoDB" id="9626941at2759"/>
<dbReference type="SMART" id="SM00651">
    <property type="entry name" value="Sm"/>
    <property type="match status" value="1"/>
</dbReference>
<dbReference type="InterPro" id="IPR001163">
    <property type="entry name" value="Sm_dom_euk/arc"/>
</dbReference>
<proteinExistence type="inferred from homology"/>
<dbReference type="RefSeq" id="XP_018734280.1">
    <property type="nucleotide sequence ID" value="XM_018879447.1"/>
</dbReference>
<dbReference type="AlphaFoldDB" id="A0A167CK75"/>
<evidence type="ECO:0000256" key="9">
    <source>
        <dbReference type="ARBA" id="ARBA00023274"/>
    </source>
</evidence>
<evidence type="ECO:0000259" key="12">
    <source>
        <dbReference type="PROSITE" id="PS52002"/>
    </source>
</evidence>
<dbReference type="Pfam" id="PF01423">
    <property type="entry name" value="LSM"/>
    <property type="match status" value="1"/>
</dbReference>
<dbReference type="GO" id="GO:0005737">
    <property type="term" value="C:cytoplasm"/>
    <property type="evidence" value="ECO:0007669"/>
    <property type="project" value="UniProtKB-SubCell"/>
</dbReference>
<keyword evidence="8 10" id="KW-0539">Nucleus</keyword>
<dbReference type="Proteomes" id="UP000189580">
    <property type="component" value="Chromosome a"/>
</dbReference>
<keyword evidence="7 10" id="KW-0508">mRNA splicing</keyword>
<evidence type="ECO:0000256" key="10">
    <source>
        <dbReference type="RuleBase" id="RU365054"/>
    </source>
</evidence>
<keyword evidence="4" id="KW-0963">Cytoplasm</keyword>
<reference evidence="13 14" key="1">
    <citation type="submission" date="2016-02" db="EMBL/GenBank/DDBJ databases">
        <title>Complete genome sequence and transcriptome regulation of the pentose utilising yeast Sugiyamaella lignohabitans.</title>
        <authorList>
            <person name="Bellasio M."/>
            <person name="Peymann A."/>
            <person name="Valli M."/>
            <person name="Sipitzky M."/>
            <person name="Graf A."/>
            <person name="Sauer M."/>
            <person name="Marx H."/>
            <person name="Mattanovich D."/>
        </authorList>
    </citation>
    <scope>NUCLEOTIDE SEQUENCE [LARGE SCALE GENOMIC DNA]</scope>
    <source>
        <strain evidence="13 14">CBS 10342</strain>
    </source>
</reference>
<dbReference type="SUPFAM" id="SSF50182">
    <property type="entry name" value="Sm-like ribonucleoproteins"/>
    <property type="match status" value="1"/>
</dbReference>